<feature type="domain" description="PI31 proteasome regulator C-terminal" evidence="3">
    <location>
        <begin position="199"/>
        <end position="266"/>
    </location>
</feature>
<dbReference type="KEGG" id="spaa:SPAPADRAFT_60091"/>
<keyword evidence="5" id="KW-1185">Reference proteome</keyword>
<feature type="compositionally biased region" description="Pro residues" evidence="2">
    <location>
        <begin position="165"/>
        <end position="175"/>
    </location>
</feature>
<accession>G3AM34</accession>
<dbReference type="Proteomes" id="UP000000709">
    <property type="component" value="Unassembled WGS sequence"/>
</dbReference>
<dbReference type="HOGENOM" id="CLU_918356_0_0_1"/>
<dbReference type="InterPro" id="IPR013886">
    <property type="entry name" value="PI31_Prot_C"/>
</dbReference>
<reference evidence="4 5" key="1">
    <citation type="journal article" date="2011" name="Proc. Natl. Acad. Sci. U.S.A.">
        <title>Comparative genomics of xylose-fermenting fungi for enhanced biofuel production.</title>
        <authorList>
            <person name="Wohlbach D.J."/>
            <person name="Kuo A."/>
            <person name="Sato T.K."/>
            <person name="Potts K.M."/>
            <person name="Salamov A.A."/>
            <person name="LaButti K.M."/>
            <person name="Sun H."/>
            <person name="Clum A."/>
            <person name="Pangilinan J.L."/>
            <person name="Lindquist E.A."/>
            <person name="Lucas S."/>
            <person name="Lapidus A."/>
            <person name="Jin M."/>
            <person name="Gunawan C."/>
            <person name="Balan V."/>
            <person name="Dale B.E."/>
            <person name="Jeffries T.W."/>
            <person name="Zinkel R."/>
            <person name="Barry K.W."/>
            <person name="Grigoriev I.V."/>
            <person name="Gasch A.P."/>
        </authorList>
    </citation>
    <scope>NUCLEOTIDE SEQUENCE [LARGE SCALE GENOMIC DNA]</scope>
    <source>
        <strain evidence="5">NRRL Y-27907 / 11-Y1</strain>
    </source>
</reference>
<dbReference type="OrthoDB" id="68090at2759"/>
<organism evidence="5">
    <name type="scientific">Spathaspora passalidarum (strain NRRL Y-27907 / 11-Y1)</name>
    <dbReference type="NCBI Taxonomy" id="619300"/>
    <lineage>
        <taxon>Eukaryota</taxon>
        <taxon>Fungi</taxon>
        <taxon>Dikarya</taxon>
        <taxon>Ascomycota</taxon>
        <taxon>Saccharomycotina</taxon>
        <taxon>Pichiomycetes</taxon>
        <taxon>Debaryomycetaceae</taxon>
        <taxon>Spathaspora</taxon>
    </lineage>
</organism>
<dbReference type="EMBL" id="GL996501">
    <property type="protein sequence ID" value="EGW32739.1"/>
    <property type="molecule type" value="Genomic_DNA"/>
</dbReference>
<dbReference type="OMA" id="ALINWEW"/>
<gene>
    <name evidence="4" type="ORF">SPAPADRAFT_60091</name>
</gene>
<dbReference type="eggNOG" id="ENOG502SE4N">
    <property type="taxonomic scope" value="Eukaryota"/>
</dbReference>
<sequence>MTVDNYFQLTFHLVSEYINSIFPTGSNYSLKHTTNEGKLKQSELYHNEERILICSFTEITKYQSLVNLINAEGRLDNALINWEWFDLDELKFPIKKDKIPQDLIDKFNTKFRLLIDEQKTSSIFERPSRVDEGGPTIEEETDTEELPPAPQAPQVPKATTGDIRVPPPTTRPPDMPDFEDEYEIKDHRQPIQPNIVPSIGDDDLNPPGLPRHPELKPFIDPLAAGSAGTSGGMYPTPHHPLFGQPQSGNSSRRGVPPGARFDDPYGEDNLDDLGMGLPGNLRGPGRGGPGSGPGGPPGFMFGGGGGDPGGPPFP</sequence>
<evidence type="ECO:0000256" key="2">
    <source>
        <dbReference type="SAM" id="MobiDB-lite"/>
    </source>
</evidence>
<feature type="compositionally biased region" description="Gly residues" evidence="2">
    <location>
        <begin position="282"/>
        <end position="293"/>
    </location>
</feature>
<feature type="region of interest" description="Disordered" evidence="2">
    <location>
        <begin position="124"/>
        <end position="314"/>
    </location>
</feature>
<evidence type="ECO:0000313" key="5">
    <source>
        <dbReference type="Proteomes" id="UP000000709"/>
    </source>
</evidence>
<dbReference type="STRING" id="619300.G3AM34"/>
<proteinExistence type="inferred from homology"/>
<name>G3AM34_SPAPN</name>
<dbReference type="Pfam" id="PF08577">
    <property type="entry name" value="PI31_Prot_C"/>
    <property type="match status" value="1"/>
</dbReference>
<evidence type="ECO:0000259" key="3">
    <source>
        <dbReference type="Pfam" id="PF08577"/>
    </source>
</evidence>
<dbReference type="RefSeq" id="XP_007374254.1">
    <property type="nucleotide sequence ID" value="XM_007374192.1"/>
</dbReference>
<comment type="similarity">
    <text evidence="1">Belongs to the proteasome inhibitor PI31 family.</text>
</comment>
<evidence type="ECO:0000313" key="4">
    <source>
        <dbReference type="EMBL" id="EGW32739.1"/>
    </source>
</evidence>
<dbReference type="InParanoid" id="G3AM34"/>
<protein>
    <recommendedName>
        <fullName evidence="3">PI31 proteasome regulator C-terminal domain-containing protein</fullName>
    </recommendedName>
</protein>
<dbReference type="AlphaFoldDB" id="G3AM34"/>
<evidence type="ECO:0000256" key="1">
    <source>
        <dbReference type="ARBA" id="ARBA00006405"/>
    </source>
</evidence>
<dbReference type="GeneID" id="18873216"/>